<comment type="caution">
    <text evidence="5">The sequence shown here is derived from an EMBL/GenBank/DDBJ whole genome shotgun (WGS) entry which is preliminary data.</text>
</comment>
<gene>
    <name evidence="3 5" type="primary">menH</name>
    <name evidence="5" type="ORF">DS831_03080</name>
</gene>
<evidence type="ECO:0000313" key="6">
    <source>
        <dbReference type="Proteomes" id="UP000284109"/>
    </source>
</evidence>
<comment type="catalytic activity">
    <reaction evidence="3">
        <text>5-enolpyruvoyl-6-hydroxy-2-succinyl-cyclohex-3-ene-1-carboxylate = (1R,6R)-6-hydroxy-2-succinyl-cyclohexa-2,4-diene-1-carboxylate + pyruvate</text>
        <dbReference type="Rhea" id="RHEA:25597"/>
        <dbReference type="ChEBI" id="CHEBI:15361"/>
        <dbReference type="ChEBI" id="CHEBI:58689"/>
        <dbReference type="ChEBI" id="CHEBI:58818"/>
        <dbReference type="EC" id="4.2.99.20"/>
    </reaction>
</comment>
<dbReference type="RefSeq" id="WP_118900251.1">
    <property type="nucleotide sequence ID" value="NZ_QOCR01000001.1"/>
</dbReference>
<comment type="pathway">
    <text evidence="3">Quinol/quinone metabolism; menaquinone biosynthesis.</text>
</comment>
<dbReference type="UniPathway" id="UPA01057">
    <property type="reaction ID" value="UER00900"/>
</dbReference>
<dbReference type="GO" id="GO:0009234">
    <property type="term" value="P:menaquinone biosynthetic process"/>
    <property type="evidence" value="ECO:0007669"/>
    <property type="project" value="UniProtKB-UniRule"/>
</dbReference>
<comment type="function">
    <text evidence="3">Catalyzes a proton abstraction reaction that results in 2,5-elimination of pyruvate from 2-succinyl-5-enolpyruvyl-6-hydroxy-3-cyclohexene-1-carboxylate (SEPHCHC) and the formation of 2-succinyl-6-hydroxy-2,4-cyclohexadiene-1-carboxylate (SHCHC).</text>
</comment>
<proteinExistence type="inferred from homology"/>
<evidence type="ECO:0000256" key="2">
    <source>
        <dbReference type="ARBA" id="ARBA00023239"/>
    </source>
</evidence>
<dbReference type="PANTHER" id="PTHR42916:SF1">
    <property type="entry name" value="PROTEIN PHYLLO, CHLOROPLASTIC"/>
    <property type="match status" value="1"/>
</dbReference>
<dbReference type="InterPro" id="IPR022485">
    <property type="entry name" value="SHCHC_synthase_MenH"/>
</dbReference>
<dbReference type="NCBIfam" id="TIGR03695">
    <property type="entry name" value="menH_SHCHC"/>
    <property type="match status" value="1"/>
</dbReference>
<comment type="pathway">
    <text evidence="3">Quinol/quinone metabolism; 1,4-dihydroxy-2-naphthoate biosynthesis; 1,4-dihydroxy-2-naphthoate from chorismate: step 3/7.</text>
</comment>
<dbReference type="InterPro" id="IPR029058">
    <property type="entry name" value="AB_hydrolase_fold"/>
</dbReference>
<dbReference type="InterPro" id="IPR000073">
    <property type="entry name" value="AB_hydrolase_1"/>
</dbReference>
<keyword evidence="1 3" id="KW-0474">Menaquinone biosynthesis</keyword>
<keyword evidence="6" id="KW-1185">Reference proteome</keyword>
<dbReference type="Gene3D" id="3.40.50.1820">
    <property type="entry name" value="alpha/beta hydrolase"/>
    <property type="match status" value="1"/>
</dbReference>
<name>A0A3R6V0E3_9LACO</name>
<sequence length="268" mass="30180">MQIKINHATYSLKITGVGTPFWLLLHGFMGSKYDFDNIRSALPGQVITLDLLGHGQTICDLTPTRLAFSQQIKDLQIFLEKYFTQPINLVGYSMGGRLALGLAISAPQLIAQLFLENCTAGIADRQKQQLRQQHDALLAQQLRQESLEQFIDNWENLPLFASQRNLSTKLQQQIRLRRQHQNPLALAANLEGMGTGVMPNYWPQLAQLTLPTTIITGDLDAKFQKITAQMTALLPHAHRFVVTNAGHNVHLEQPNQYLTILQEQSYAN</sequence>
<evidence type="ECO:0000256" key="1">
    <source>
        <dbReference type="ARBA" id="ARBA00022428"/>
    </source>
</evidence>
<dbReference type="HAMAP" id="MF_01660">
    <property type="entry name" value="MenH"/>
    <property type="match status" value="1"/>
</dbReference>
<dbReference type="PANTHER" id="PTHR42916">
    <property type="entry name" value="2-SUCCINYL-5-ENOLPYRUVYL-6-HYDROXY-3-CYCLOHEXENE-1-CARBOXYLATE SYNTHASE"/>
    <property type="match status" value="1"/>
</dbReference>
<protein>
    <recommendedName>
        <fullName evidence="3">Putative 2-succinyl-6-hydroxy-2,4-cyclohexadiene-1-carboxylate synthase</fullName>
        <shortName evidence="3">SHCHC synthase</shortName>
        <ecNumber evidence="3">4.2.99.20</ecNumber>
    </recommendedName>
</protein>
<organism evidence="5 6">
    <name type="scientific">Bombilactobacillus bombi</name>
    <dbReference type="NCBI Taxonomy" id="1303590"/>
    <lineage>
        <taxon>Bacteria</taxon>
        <taxon>Bacillati</taxon>
        <taxon>Bacillota</taxon>
        <taxon>Bacilli</taxon>
        <taxon>Lactobacillales</taxon>
        <taxon>Lactobacillaceae</taxon>
        <taxon>Bombilactobacillus</taxon>
    </lineage>
</organism>
<dbReference type="EMBL" id="QOCR01000001">
    <property type="protein sequence ID" value="RHW52323.1"/>
    <property type="molecule type" value="Genomic_DNA"/>
</dbReference>
<feature type="domain" description="AB hydrolase-1" evidence="4">
    <location>
        <begin position="23"/>
        <end position="254"/>
    </location>
</feature>
<evidence type="ECO:0000256" key="3">
    <source>
        <dbReference type="HAMAP-Rule" id="MF_01660"/>
    </source>
</evidence>
<evidence type="ECO:0000313" key="5">
    <source>
        <dbReference type="EMBL" id="RHW52323.1"/>
    </source>
</evidence>
<keyword evidence="2 3" id="KW-0456">Lyase</keyword>
<dbReference type="OrthoDB" id="9808398at2"/>
<dbReference type="UniPathway" id="UPA00079"/>
<dbReference type="AlphaFoldDB" id="A0A3R6V0E3"/>
<accession>A0A3R6V0E3</accession>
<dbReference type="Proteomes" id="UP000284109">
    <property type="component" value="Unassembled WGS sequence"/>
</dbReference>
<dbReference type="GO" id="GO:0070205">
    <property type="term" value="F:2-succinyl-6-hydroxy-2,4-cyclohexadiene-1-carboxylate synthase activity"/>
    <property type="evidence" value="ECO:0007669"/>
    <property type="project" value="UniProtKB-UniRule"/>
</dbReference>
<comment type="subunit">
    <text evidence="3">Monomer.</text>
</comment>
<dbReference type="SUPFAM" id="SSF53474">
    <property type="entry name" value="alpha/beta-Hydrolases"/>
    <property type="match status" value="1"/>
</dbReference>
<dbReference type="EC" id="4.2.99.20" evidence="3"/>
<evidence type="ECO:0000259" key="4">
    <source>
        <dbReference type="Pfam" id="PF00561"/>
    </source>
</evidence>
<reference evidence="5 6" key="1">
    <citation type="submission" date="2018-07" db="EMBL/GenBank/DDBJ databases">
        <title>Genome sequences of six Lactobacillus spp. isolated from bumble bee guts.</title>
        <authorList>
            <person name="Motta E.V.S."/>
            <person name="Moran N.A."/>
        </authorList>
    </citation>
    <scope>NUCLEOTIDE SEQUENCE [LARGE SCALE GENOMIC DNA]</scope>
    <source>
        <strain evidence="5 6">BI-1.1</strain>
    </source>
</reference>
<dbReference type="Pfam" id="PF00561">
    <property type="entry name" value="Abhydrolase_1"/>
    <property type="match status" value="1"/>
</dbReference>
<comment type="similarity">
    <text evidence="3">Belongs to the AB hydrolase superfamily. MenH family.</text>
</comment>
<dbReference type="PRINTS" id="PR00111">
    <property type="entry name" value="ABHYDROLASE"/>
</dbReference>